<dbReference type="STRING" id="53468.A0A0R3U251"/>
<keyword evidence="10" id="KW-1185">Reference proteome</keyword>
<dbReference type="PANTHER" id="PTHR46469">
    <property type="entry name" value="TRANSCRIPTION INITIATION FACTOR TFIID SUBUNIT 8"/>
    <property type="match status" value="1"/>
</dbReference>
<dbReference type="Gene3D" id="1.10.20.10">
    <property type="entry name" value="Histone, subunit A"/>
    <property type="match status" value="1"/>
</dbReference>
<dbReference type="OrthoDB" id="6227903at2759"/>
<dbReference type="InterPro" id="IPR014752">
    <property type="entry name" value="Arrestin-like_C"/>
</dbReference>
<dbReference type="GO" id="GO:0007165">
    <property type="term" value="P:signal transduction"/>
    <property type="evidence" value="ECO:0007669"/>
    <property type="project" value="InterPro"/>
</dbReference>
<dbReference type="GO" id="GO:0006367">
    <property type="term" value="P:transcription initiation at RNA polymerase II promoter"/>
    <property type="evidence" value="ECO:0007669"/>
    <property type="project" value="TreeGrafter"/>
</dbReference>
<keyword evidence="6" id="KW-0539">Nucleus</keyword>
<evidence type="ECO:0000256" key="2">
    <source>
        <dbReference type="ARBA" id="ARBA00008767"/>
    </source>
</evidence>
<proteinExistence type="inferred from homology"/>
<gene>
    <name evidence="9" type="ORF">MCOS_LOCUS506</name>
</gene>
<feature type="region of interest" description="Disordered" evidence="7">
    <location>
        <begin position="104"/>
        <end position="127"/>
    </location>
</feature>
<keyword evidence="4" id="KW-0805">Transcription regulation</keyword>
<evidence type="ECO:0000256" key="4">
    <source>
        <dbReference type="ARBA" id="ARBA00023015"/>
    </source>
</evidence>
<organism evidence="9 10">
    <name type="scientific">Mesocestoides corti</name>
    <name type="common">Flatworm</name>
    <dbReference type="NCBI Taxonomy" id="53468"/>
    <lineage>
        <taxon>Eukaryota</taxon>
        <taxon>Metazoa</taxon>
        <taxon>Spiralia</taxon>
        <taxon>Lophotrochozoa</taxon>
        <taxon>Platyhelminthes</taxon>
        <taxon>Cestoda</taxon>
        <taxon>Eucestoda</taxon>
        <taxon>Cyclophyllidea</taxon>
        <taxon>Mesocestoididae</taxon>
        <taxon>Mesocestoides</taxon>
    </lineage>
</organism>
<keyword evidence="5" id="KW-0804">Transcription</keyword>
<dbReference type="GO" id="GO:0046982">
    <property type="term" value="F:protein heterodimerization activity"/>
    <property type="evidence" value="ECO:0007669"/>
    <property type="project" value="InterPro"/>
</dbReference>
<dbReference type="InterPro" id="IPR037818">
    <property type="entry name" value="TAF8"/>
</dbReference>
<evidence type="ECO:0000313" key="10">
    <source>
        <dbReference type="Proteomes" id="UP000267029"/>
    </source>
</evidence>
<dbReference type="Gene3D" id="2.60.40.840">
    <property type="match status" value="1"/>
</dbReference>
<evidence type="ECO:0000256" key="3">
    <source>
        <dbReference type="ARBA" id="ARBA00017307"/>
    </source>
</evidence>
<evidence type="ECO:0000259" key="8">
    <source>
        <dbReference type="Pfam" id="PF10406"/>
    </source>
</evidence>
<dbReference type="InterPro" id="IPR014756">
    <property type="entry name" value="Ig_E-set"/>
</dbReference>
<sequence length="1082" mass="121555">MNFGFVAVIETIATKGLAYAESTGRTKVVLNDLVLAFVDFGFDLNRLLDHVRHVSLRAFKDPREIGDPVTRGVTCKPIIGPSGTAAIPRAASLLADSSKAVGGAGAGSSSGGATGHVGGTSTSQTVPKAPAHLFLPPLPEPHTYLASKVTRPPPAQNLAALRRQMIDQRRKVQLSLTKFLSRFRNVHHLFPGDPESFPILMPQTSSRPHLTALLADSLPESQEGNVEVTAPTDLSSIKPSSACTNLFEGSKVSTTTSCTSTNFFLISFVPDRSARSNGFLQVCRCATEWICAKLRKFCRSTPMAINPGDSRLPRYLEGIVQPIWRKQSRSQGLALYLLHRDYWSDFEQQYKRRKQNPIQNPPECSNVRESDWKPGFRPEHNGIVEGIVHVNPWVVKCASVYAEVQARYRFDRSELDAYDFENDEIVYSAKVLLNPPPCGFDSPTCFATPPKDMHRYSAELRQLYQKLGGPCGSEPLKYENLSTSGVLHGKAFLNRMQHTFVPHTEATVPSGYPDHPYVTYNFPFRFDINNGPDSIMIKSNKPAPMGNRPLPKTRRELYIDAVYGFPQSDTDSDPEAPSSSESESNFTPPIRHPCDPIKVRHGIRKIDLRKQSYRDKFHADSYPWHPRPKIPPKAGISWFVRVYAVPSQSSKERGRHLAELKIRKLTYLPMTIPIHHRPPPKISVDYSLAVGPRENTDAGVITLNAKLDKLVYGPGDPIIVNIKVHNTSNRVIQQITVEVSQCIRVNSLYSKAWRNTICRREITAENYHAQMPILPATEQLRLSCRLNPWPKEEQCRHLFKDELHKRRPSRVPIEEEAFTLRMPTDPGILFAVQRPGRYEKFPQTFLLKRKPAFSTLRGMLEHFFEESRLSIMNPLPPEIKNPFDGDPYGRCLCFKGPEEESASNRCARMPPDEPYQYPLYIDNATSQEEETKYRKAVQQMLAPLCGRCKGSRQTDEQPIYVNYEVVVTAVLRPQNTPDPLAHDRLLEECKLGCGLLDPPKGRLEGVSGPRASLPVIFALMRPEPEEPVPVANFNVDERQNKHPTIPPKPKMWEPSDGKGFLLVKPLQMAAPCTKQGSTLHCT</sequence>
<evidence type="ECO:0000256" key="6">
    <source>
        <dbReference type="ARBA" id="ARBA00023242"/>
    </source>
</evidence>
<feature type="compositionally biased region" description="Gly residues" evidence="7">
    <location>
        <begin position="104"/>
        <end position="118"/>
    </location>
</feature>
<evidence type="ECO:0000256" key="5">
    <source>
        <dbReference type="ARBA" id="ARBA00023163"/>
    </source>
</evidence>
<dbReference type="InterPro" id="IPR009072">
    <property type="entry name" value="Histone-fold"/>
</dbReference>
<dbReference type="GO" id="GO:0005669">
    <property type="term" value="C:transcription factor TFIID complex"/>
    <property type="evidence" value="ECO:0007669"/>
    <property type="project" value="InterPro"/>
</dbReference>
<feature type="compositionally biased region" description="Low complexity" evidence="7">
    <location>
        <begin position="575"/>
        <end position="584"/>
    </location>
</feature>
<dbReference type="PANTHER" id="PTHR46469:SF1">
    <property type="entry name" value="TRANSCRIPTION INITIATION FACTOR TFIID SUBUNIT 8"/>
    <property type="match status" value="1"/>
</dbReference>
<evidence type="ECO:0000313" key="9">
    <source>
        <dbReference type="EMBL" id="VDD74503.1"/>
    </source>
</evidence>
<feature type="region of interest" description="Disordered" evidence="7">
    <location>
        <begin position="568"/>
        <end position="596"/>
    </location>
</feature>
<reference evidence="9 10" key="1">
    <citation type="submission" date="2018-10" db="EMBL/GenBank/DDBJ databases">
        <authorList>
            <consortium name="Pathogen Informatics"/>
        </authorList>
    </citation>
    <scope>NUCLEOTIDE SEQUENCE [LARGE SCALE GENOMIC DNA]</scope>
</reference>
<protein>
    <recommendedName>
        <fullName evidence="3">Transcription initiation factor TFIID subunit 8</fullName>
    </recommendedName>
</protein>
<dbReference type="Proteomes" id="UP000267029">
    <property type="component" value="Unassembled WGS sequence"/>
</dbReference>
<dbReference type="EMBL" id="UXSR01000044">
    <property type="protein sequence ID" value="VDD74503.1"/>
    <property type="molecule type" value="Genomic_DNA"/>
</dbReference>
<comment type="similarity">
    <text evidence="2">Belongs to the TAF8 family.</text>
</comment>
<accession>A0A0R3U251</accession>
<dbReference type="Gene3D" id="2.60.40.640">
    <property type="match status" value="1"/>
</dbReference>
<name>A0A0R3U251_MESCO</name>
<dbReference type="AlphaFoldDB" id="A0A0R3U251"/>
<dbReference type="CDD" id="cd08049">
    <property type="entry name" value="TAF8"/>
    <property type="match status" value="1"/>
</dbReference>
<dbReference type="SUPFAM" id="SSF81296">
    <property type="entry name" value="E set domains"/>
    <property type="match status" value="1"/>
</dbReference>
<dbReference type="InterPro" id="IPR019473">
    <property type="entry name" value="TFIID_su8_C"/>
</dbReference>
<dbReference type="Pfam" id="PF10406">
    <property type="entry name" value="TAF8_C"/>
    <property type="match status" value="1"/>
</dbReference>
<comment type="subcellular location">
    <subcellularLocation>
        <location evidence="1">Nucleus</location>
    </subcellularLocation>
</comment>
<evidence type="ECO:0000256" key="7">
    <source>
        <dbReference type="SAM" id="MobiDB-lite"/>
    </source>
</evidence>
<feature type="domain" description="Transcription factor TFIID subunit 8 C-terminal" evidence="8">
    <location>
        <begin position="134"/>
        <end position="179"/>
    </location>
</feature>
<dbReference type="InterPro" id="IPR014753">
    <property type="entry name" value="Arrestin_N"/>
</dbReference>
<evidence type="ECO:0000256" key="1">
    <source>
        <dbReference type="ARBA" id="ARBA00004123"/>
    </source>
</evidence>